<evidence type="ECO:0000313" key="2">
    <source>
        <dbReference type="Proteomes" id="UP000282837"/>
    </source>
</evidence>
<dbReference type="CDD" id="cd18722">
    <property type="entry name" value="PIN_NicB-like"/>
    <property type="match status" value="1"/>
</dbReference>
<comment type="caution">
    <text evidence="1">The sequence shown here is derived from an EMBL/GenBank/DDBJ whole genome shotgun (WGS) entry which is preliminary data.</text>
</comment>
<dbReference type="EMBL" id="SACO01000007">
    <property type="protein sequence ID" value="RVU04633.1"/>
    <property type="molecule type" value="Genomic_DNA"/>
</dbReference>
<protein>
    <submittedName>
        <fullName evidence="1">NYN domain-containing protein</fullName>
    </submittedName>
</protein>
<dbReference type="Gene3D" id="3.40.50.1010">
    <property type="entry name" value="5'-nuclease"/>
    <property type="match status" value="1"/>
</dbReference>
<accession>A0A437N3Z5</accession>
<dbReference type="OrthoDB" id="9809421at2"/>
<dbReference type="Proteomes" id="UP000282837">
    <property type="component" value="Unassembled WGS sequence"/>
</dbReference>
<dbReference type="AlphaFoldDB" id="A0A437N3Z5"/>
<keyword evidence="2" id="KW-1185">Reference proteome</keyword>
<sequence>MKNSASKPISSSLLPRQLRLPGARRAKARRCSFRDSLLDTHVYIDGFNLYYGLLKGTAFKWLDLERFCDQLLPKNTVEKIYYFTAKVDARPQDPDQPVRQQAYLNALATLPRVEVHLGTFMSSVVSQVVVATDPATGRYMKAGGQPVLKADPVTGALDKAWVHKTEEKGSDVNLAAYLLRDAYRSACQCAVIISNDSDLLTPIRMAKADCGLTIGLAPPRPKGSVELKRLADFKVEPRTHLLVSSQFSDPVATISGSVHKPVAW</sequence>
<name>A0A437N3Z5_9SPHN</name>
<organism evidence="1 2">
    <name type="scientific">Novosphingobium umbonatum</name>
    <dbReference type="NCBI Taxonomy" id="1908524"/>
    <lineage>
        <taxon>Bacteria</taxon>
        <taxon>Pseudomonadati</taxon>
        <taxon>Pseudomonadota</taxon>
        <taxon>Alphaproteobacteria</taxon>
        <taxon>Sphingomonadales</taxon>
        <taxon>Sphingomonadaceae</taxon>
        <taxon>Novosphingobium</taxon>
    </lineage>
</organism>
<evidence type="ECO:0000313" key="1">
    <source>
        <dbReference type="EMBL" id="RVU04633.1"/>
    </source>
</evidence>
<gene>
    <name evidence="1" type="ORF">EOE18_10725</name>
</gene>
<proteinExistence type="predicted"/>
<reference evidence="1 2" key="1">
    <citation type="submission" date="2019-01" db="EMBL/GenBank/DDBJ databases">
        <authorList>
            <person name="Chen W.-M."/>
        </authorList>
    </citation>
    <scope>NUCLEOTIDE SEQUENCE [LARGE SCALE GENOMIC DNA]</scope>
    <source>
        <strain evidence="1 2">FSY-9</strain>
    </source>
</reference>
<dbReference type="RefSeq" id="WP_127709320.1">
    <property type="nucleotide sequence ID" value="NZ_SACO01000007.1"/>
</dbReference>